<sequence>MSEQHERVSQYVKQLEDLGYRSFQIDEMIRDAVGTAKIDNLTQVQFQTLEESLQECVSFALKCKGKTC</sequence>
<dbReference type="Proteomes" id="UP000295063">
    <property type="component" value="Unassembled WGS sequence"/>
</dbReference>
<name>A0A4R1PV60_9FIRM</name>
<proteinExistence type="predicted"/>
<organism evidence="1 2">
    <name type="scientific">Anaerospora hongkongensis</name>
    <dbReference type="NCBI Taxonomy" id="244830"/>
    <lineage>
        <taxon>Bacteria</taxon>
        <taxon>Bacillati</taxon>
        <taxon>Bacillota</taxon>
        <taxon>Negativicutes</taxon>
        <taxon>Selenomonadales</taxon>
        <taxon>Sporomusaceae</taxon>
        <taxon>Anaerospora</taxon>
    </lineage>
</organism>
<evidence type="ECO:0000313" key="1">
    <source>
        <dbReference type="EMBL" id="TCL36060.1"/>
    </source>
</evidence>
<protein>
    <submittedName>
        <fullName evidence="1">Uncharacterized protein</fullName>
    </submittedName>
</protein>
<accession>A0A4R1PV60</accession>
<evidence type="ECO:0000313" key="2">
    <source>
        <dbReference type="Proteomes" id="UP000295063"/>
    </source>
</evidence>
<reference evidence="1 2" key="1">
    <citation type="submission" date="2019-03" db="EMBL/GenBank/DDBJ databases">
        <title>Genomic Encyclopedia of Type Strains, Phase IV (KMG-IV): sequencing the most valuable type-strain genomes for metagenomic binning, comparative biology and taxonomic classification.</title>
        <authorList>
            <person name="Goeker M."/>
        </authorList>
    </citation>
    <scope>NUCLEOTIDE SEQUENCE [LARGE SCALE GENOMIC DNA]</scope>
    <source>
        <strain evidence="1 2">DSM 15969</strain>
    </source>
</reference>
<keyword evidence="2" id="KW-1185">Reference proteome</keyword>
<dbReference type="AlphaFoldDB" id="A0A4R1PV60"/>
<dbReference type="OrthoDB" id="1685190at2"/>
<dbReference type="EMBL" id="SLUI01000009">
    <property type="protein sequence ID" value="TCL36060.1"/>
    <property type="molecule type" value="Genomic_DNA"/>
</dbReference>
<gene>
    <name evidence="1" type="ORF">EV210_1099</name>
</gene>
<dbReference type="RefSeq" id="WP_132081624.1">
    <property type="nucleotide sequence ID" value="NZ_SLUI01000009.1"/>
</dbReference>
<comment type="caution">
    <text evidence="1">The sequence shown here is derived from an EMBL/GenBank/DDBJ whole genome shotgun (WGS) entry which is preliminary data.</text>
</comment>